<organism evidence="6 7">
    <name type="scientific">Lodderomyces elongisporus (strain ATCC 11503 / CBS 2605 / JCM 1781 / NBRC 1676 / NRRL YB-4239)</name>
    <name type="common">Yeast</name>
    <name type="synonym">Saccharomyces elongisporus</name>
    <dbReference type="NCBI Taxonomy" id="379508"/>
    <lineage>
        <taxon>Eukaryota</taxon>
        <taxon>Fungi</taxon>
        <taxon>Dikarya</taxon>
        <taxon>Ascomycota</taxon>
        <taxon>Saccharomycotina</taxon>
        <taxon>Pichiomycetes</taxon>
        <taxon>Debaryomycetaceae</taxon>
        <taxon>Candida/Lodderomyces clade</taxon>
        <taxon>Lodderomyces</taxon>
    </lineage>
</organism>
<dbReference type="KEGG" id="lel:PVL30_003412"/>
<feature type="domain" description="DNA mismatch repair protein S5" evidence="5">
    <location>
        <begin position="222"/>
        <end position="342"/>
    </location>
</feature>
<dbReference type="AlphaFoldDB" id="A5DYZ5"/>
<dbReference type="FunCoup" id="A5DYZ5">
    <property type="interactions" value="719"/>
</dbReference>
<dbReference type="GO" id="GO:0005524">
    <property type="term" value="F:ATP binding"/>
    <property type="evidence" value="ECO:0007669"/>
    <property type="project" value="InterPro"/>
</dbReference>
<evidence type="ECO:0000256" key="2">
    <source>
        <dbReference type="ARBA" id="ARBA00022763"/>
    </source>
</evidence>
<dbReference type="GO" id="GO:0061982">
    <property type="term" value="P:meiosis I cell cycle process"/>
    <property type="evidence" value="ECO:0007669"/>
    <property type="project" value="UniProtKB-ARBA"/>
</dbReference>
<dbReference type="Proteomes" id="UP000001996">
    <property type="component" value="Unassembled WGS sequence"/>
</dbReference>
<dbReference type="GO" id="GO:0016887">
    <property type="term" value="F:ATP hydrolysis activity"/>
    <property type="evidence" value="ECO:0007669"/>
    <property type="project" value="InterPro"/>
</dbReference>
<dbReference type="Pfam" id="PF08676">
    <property type="entry name" value="MutL_C"/>
    <property type="match status" value="1"/>
</dbReference>
<evidence type="ECO:0000313" key="7">
    <source>
        <dbReference type="Proteomes" id="UP000001996"/>
    </source>
</evidence>
<evidence type="ECO:0008006" key="8">
    <source>
        <dbReference type="Google" id="ProtNLM"/>
    </source>
</evidence>
<dbReference type="SUPFAM" id="SSF54211">
    <property type="entry name" value="Ribosomal protein S5 domain 2-like"/>
    <property type="match status" value="1"/>
</dbReference>
<dbReference type="InterPro" id="IPR042120">
    <property type="entry name" value="MutL_C_dimsub"/>
</dbReference>
<gene>
    <name evidence="6" type="ORF">LELG_02582</name>
</gene>
<dbReference type="InterPro" id="IPR002099">
    <property type="entry name" value="MutL/Mlh/PMS"/>
</dbReference>
<dbReference type="CDD" id="cd03484">
    <property type="entry name" value="MutL_Trans_hPMS_2_like"/>
    <property type="match status" value="1"/>
</dbReference>
<sequence length="948" mass="107463">MSIQGINATDISKITSGQVIIDLRSIVKELVENAIDASAKKILVNFANYGIDSITVQDNGKGISENDFDTVCLRSHTSKIKEFEDLSKLGTLGFRGEALNSICALANKVSIKTRTLDSNPICHILDFDQFGALVKNTKKRGDMSTPSGTVVTIESIFKKFPVRWKNFIKNSKKEFHKTVSFITNYLLIYPTIKFEVTNVNNGKRSLILSSRGGENNTSTENLISIFGTNGNTNLLEINLQINKDISIAGHISSYSFGLGRSTQDRQFLFVNKRPIVYKKLAKIINEIYKSFNHVQFPVYILNLDINPEAIDVNLLPDKTSVLVHNEDKVLELIRESLITFYETKDEVVIPRNTQSQYTIPSRTHSMDEASTKLDQSKRQSNINETLKAFSNDTDSSFTEIVAKDHKIMKLDSKHRDDEETEEEKEEKEGQQQQGDDDDDHHHHHDGGGGGTYKVIDEVINEIKAHETGFGTFHESVKSLFSLEADVELKKCSSPALSHEYASLRNPLYIEGGVPTLVSYPSIHGSNDEINNKNDNNNDDNDDNDDKNNNDDNDNDNDNAVKKSTEDKEINSKESVNLKRHFDYTTTAATALQSDLDSEKDSNNATCISSPFIKTDNMDSASRKRFKGIMSSYLYEKPVMQQSNSLEAEEINPADNHGKNYFPVSEEQTSENGLHIQIGDEQFVEESLAKHKQTSRKSDLFKRWEIVSSESVMSLLEERMTIFGDDANYKAQKLLINKSLDEQEIYQIKKTDFLDMKLIGQFNLGFILVCHGSNLFIIDQHASDEKFNFERLLETFAVNYQPLITPLFVDLNVIDEMLVLDHEQIFQNNGFKISVDYDKPAGAKISLTSLPVYKNIMFSVDDFYELINLINEQPSNRNIKCSKIRKIVAMKACRSSIMIGSFLSKQRMQKVVANLSKLDKPWNCPHGRPTMRHLIESNNWQSRYPDYSL</sequence>
<dbReference type="PANTHER" id="PTHR10073:SF52">
    <property type="entry name" value="MISMATCH REPAIR ENDONUCLEASE PMS2"/>
    <property type="match status" value="1"/>
</dbReference>
<dbReference type="GO" id="GO:0032389">
    <property type="term" value="C:MutLalpha complex"/>
    <property type="evidence" value="ECO:0007669"/>
    <property type="project" value="TreeGrafter"/>
</dbReference>
<dbReference type="InterPro" id="IPR014762">
    <property type="entry name" value="DNA_mismatch_repair_CS"/>
</dbReference>
<dbReference type="Pfam" id="PF01119">
    <property type="entry name" value="DNA_mis_repair"/>
    <property type="match status" value="1"/>
</dbReference>
<dbReference type="InterPro" id="IPR014721">
    <property type="entry name" value="Ribsml_uS5_D2-typ_fold_subgr"/>
</dbReference>
<proteinExistence type="inferred from homology"/>
<feature type="domain" description="MutL C-terminal dimerisation" evidence="4">
    <location>
        <begin position="757"/>
        <end position="902"/>
    </location>
</feature>
<dbReference type="GeneID" id="5233060"/>
<dbReference type="InterPro" id="IPR038973">
    <property type="entry name" value="MutL/Mlh/Pms-like"/>
</dbReference>
<dbReference type="Gene3D" id="3.30.230.10">
    <property type="match status" value="1"/>
</dbReference>
<dbReference type="SMART" id="SM01340">
    <property type="entry name" value="DNA_mis_repair"/>
    <property type="match status" value="1"/>
</dbReference>
<feature type="region of interest" description="Disordered" evidence="3">
    <location>
        <begin position="524"/>
        <end position="573"/>
    </location>
</feature>
<dbReference type="InParanoid" id="A5DYZ5"/>
<dbReference type="OMA" id="MRPRRMP"/>
<dbReference type="VEuPathDB" id="FungiDB:LELG_02582"/>
<evidence type="ECO:0000259" key="5">
    <source>
        <dbReference type="SMART" id="SM01340"/>
    </source>
</evidence>
<dbReference type="PANTHER" id="PTHR10073">
    <property type="entry name" value="DNA MISMATCH REPAIR PROTEIN MLH, PMS, MUTL"/>
    <property type="match status" value="1"/>
</dbReference>
<dbReference type="InterPro" id="IPR042121">
    <property type="entry name" value="MutL_C_regsub"/>
</dbReference>
<protein>
    <recommendedName>
        <fullName evidence="8">DNA mismatch repair protein PMS1</fullName>
    </recommendedName>
</protein>
<dbReference type="GO" id="GO:0006298">
    <property type="term" value="P:mismatch repair"/>
    <property type="evidence" value="ECO:0007669"/>
    <property type="project" value="InterPro"/>
</dbReference>
<dbReference type="Gene3D" id="3.30.1540.20">
    <property type="entry name" value="MutL, C-terminal domain, dimerisation subdomain"/>
    <property type="match status" value="1"/>
</dbReference>
<feature type="compositionally biased region" description="Basic and acidic residues" evidence="3">
    <location>
        <begin position="558"/>
        <end position="573"/>
    </location>
</feature>
<name>A5DYZ5_LODEL</name>
<dbReference type="SMART" id="SM00853">
    <property type="entry name" value="MutL_C"/>
    <property type="match status" value="1"/>
</dbReference>
<feature type="region of interest" description="Disordered" evidence="3">
    <location>
        <begin position="353"/>
        <end position="379"/>
    </location>
</feature>
<evidence type="ECO:0000256" key="3">
    <source>
        <dbReference type="SAM" id="MobiDB-lite"/>
    </source>
</evidence>
<feature type="compositionally biased region" description="Basic and acidic residues" evidence="3">
    <location>
        <begin position="364"/>
        <end position="377"/>
    </location>
</feature>
<dbReference type="InterPro" id="IPR013507">
    <property type="entry name" value="DNA_mismatch_S5_2-like"/>
</dbReference>
<dbReference type="Gene3D" id="3.30.1370.100">
    <property type="entry name" value="MutL, C-terminal domain, regulatory subdomain"/>
    <property type="match status" value="1"/>
</dbReference>
<dbReference type="InterPro" id="IPR020568">
    <property type="entry name" value="Ribosomal_Su5_D2-typ_SF"/>
</dbReference>
<keyword evidence="7" id="KW-1185">Reference proteome</keyword>
<dbReference type="HOGENOM" id="CLU_004131_0_2_1"/>
<dbReference type="SUPFAM" id="SSF118116">
    <property type="entry name" value="DNA mismatch repair protein MutL"/>
    <property type="match status" value="1"/>
</dbReference>
<dbReference type="PROSITE" id="PS00058">
    <property type="entry name" value="DNA_MISMATCH_REPAIR_1"/>
    <property type="match status" value="1"/>
</dbReference>
<dbReference type="OrthoDB" id="10263226at2759"/>
<dbReference type="InterPro" id="IPR037198">
    <property type="entry name" value="MutL_C_sf"/>
</dbReference>
<dbReference type="FunFam" id="3.30.1370.100:FF:000001">
    <property type="entry name" value="Mismatch repair endonuclease pms1, putative"/>
    <property type="match status" value="1"/>
</dbReference>
<dbReference type="CDD" id="cd16926">
    <property type="entry name" value="HATPase_MutL-MLH-PMS-like"/>
    <property type="match status" value="1"/>
</dbReference>
<dbReference type="Gene3D" id="3.30.565.10">
    <property type="entry name" value="Histidine kinase-like ATPase, C-terminal domain"/>
    <property type="match status" value="1"/>
</dbReference>
<dbReference type="GO" id="GO:0140664">
    <property type="term" value="F:ATP-dependent DNA damage sensor activity"/>
    <property type="evidence" value="ECO:0007669"/>
    <property type="project" value="InterPro"/>
</dbReference>
<evidence type="ECO:0000259" key="4">
    <source>
        <dbReference type="SMART" id="SM00853"/>
    </source>
</evidence>
<feature type="compositionally biased region" description="Polar residues" evidence="3">
    <location>
        <begin position="353"/>
        <end position="363"/>
    </location>
</feature>
<dbReference type="EMBL" id="CH981526">
    <property type="protein sequence ID" value="EDK44403.1"/>
    <property type="molecule type" value="Genomic_DNA"/>
</dbReference>
<evidence type="ECO:0000313" key="6">
    <source>
        <dbReference type="EMBL" id="EDK44403.1"/>
    </source>
</evidence>
<dbReference type="NCBIfam" id="TIGR00585">
    <property type="entry name" value="mutl"/>
    <property type="match status" value="1"/>
</dbReference>
<dbReference type="Pfam" id="PF13589">
    <property type="entry name" value="HATPase_c_3"/>
    <property type="match status" value="1"/>
</dbReference>
<dbReference type="InterPro" id="IPR036890">
    <property type="entry name" value="HATPase_C_sf"/>
</dbReference>
<feature type="region of interest" description="Disordered" evidence="3">
    <location>
        <begin position="409"/>
        <end position="452"/>
    </location>
</feature>
<dbReference type="STRING" id="379508.A5DYZ5"/>
<accession>A5DYZ5</accession>
<dbReference type="eggNOG" id="KOG1978">
    <property type="taxonomic scope" value="Eukaryota"/>
</dbReference>
<comment type="similarity">
    <text evidence="1">Belongs to the DNA mismatch repair MutL/HexB family.</text>
</comment>
<feature type="compositionally biased region" description="Acidic residues" evidence="3">
    <location>
        <begin position="536"/>
        <end position="556"/>
    </location>
</feature>
<reference evidence="6 7" key="1">
    <citation type="journal article" date="2009" name="Nature">
        <title>Evolution of pathogenicity and sexual reproduction in eight Candida genomes.</title>
        <authorList>
            <person name="Butler G."/>
            <person name="Rasmussen M.D."/>
            <person name="Lin M.F."/>
            <person name="Santos M.A."/>
            <person name="Sakthikumar S."/>
            <person name="Munro C.A."/>
            <person name="Rheinbay E."/>
            <person name="Grabherr M."/>
            <person name="Forche A."/>
            <person name="Reedy J.L."/>
            <person name="Agrafioti I."/>
            <person name="Arnaud M.B."/>
            <person name="Bates S."/>
            <person name="Brown A.J."/>
            <person name="Brunke S."/>
            <person name="Costanzo M.C."/>
            <person name="Fitzpatrick D.A."/>
            <person name="de Groot P.W."/>
            <person name="Harris D."/>
            <person name="Hoyer L.L."/>
            <person name="Hube B."/>
            <person name="Klis F.M."/>
            <person name="Kodira C."/>
            <person name="Lennard N."/>
            <person name="Logue M.E."/>
            <person name="Martin R."/>
            <person name="Neiman A.M."/>
            <person name="Nikolaou E."/>
            <person name="Quail M.A."/>
            <person name="Quinn J."/>
            <person name="Santos M.C."/>
            <person name="Schmitzberger F.F."/>
            <person name="Sherlock G."/>
            <person name="Shah P."/>
            <person name="Silverstein K.A."/>
            <person name="Skrzypek M.S."/>
            <person name="Soll D."/>
            <person name="Staggs R."/>
            <person name="Stansfield I."/>
            <person name="Stumpf M.P."/>
            <person name="Sudbery P.E."/>
            <person name="Srikantha T."/>
            <person name="Zeng Q."/>
            <person name="Berman J."/>
            <person name="Berriman M."/>
            <person name="Heitman J."/>
            <person name="Gow N.A."/>
            <person name="Lorenz M.C."/>
            <person name="Birren B.W."/>
            <person name="Kellis M."/>
            <person name="Cuomo C.A."/>
        </authorList>
    </citation>
    <scope>NUCLEOTIDE SEQUENCE [LARGE SCALE GENOMIC DNA]</scope>
    <source>
        <strain evidence="7">ATCC 11503 / BCRC 21390 / CBS 2605 / JCM 1781 / NBRC 1676 / NRRL YB-4239</strain>
    </source>
</reference>
<evidence type="ECO:0000256" key="1">
    <source>
        <dbReference type="ARBA" id="ARBA00006082"/>
    </source>
</evidence>
<dbReference type="FunFam" id="3.30.565.10:FF:000017">
    <property type="entry name" value="PMS1 homolog 1, mismatch repair system component"/>
    <property type="match status" value="1"/>
</dbReference>
<dbReference type="GO" id="GO:0030983">
    <property type="term" value="F:mismatched DNA binding"/>
    <property type="evidence" value="ECO:0007669"/>
    <property type="project" value="InterPro"/>
</dbReference>
<dbReference type="SUPFAM" id="SSF55874">
    <property type="entry name" value="ATPase domain of HSP90 chaperone/DNA topoisomerase II/histidine kinase"/>
    <property type="match status" value="1"/>
</dbReference>
<dbReference type="InterPro" id="IPR014790">
    <property type="entry name" value="MutL_C"/>
</dbReference>
<keyword evidence="2" id="KW-0227">DNA damage</keyword>